<name>A0ABW4TT02_9ACTN</name>
<evidence type="ECO:0000313" key="1">
    <source>
        <dbReference type="EMBL" id="MFD1948593.1"/>
    </source>
</evidence>
<proteinExistence type="predicted"/>
<evidence type="ECO:0008006" key="3">
    <source>
        <dbReference type="Google" id="ProtNLM"/>
    </source>
</evidence>
<evidence type="ECO:0000313" key="2">
    <source>
        <dbReference type="Proteomes" id="UP001597351"/>
    </source>
</evidence>
<sequence>MDTVFDLLGAHEPALTGALGWTLGRSPTLMSEVLTRLGLPHDDPQAVAVHLETADAAGRTDIELRTPTAHVIIEAKQGWIVPGEVQLAAYAPRLQASADTGLDTRLVTLSDSTASWAHYVLPAAVAGVPVTHWSWDDIRAHISTARHRIRGTERLWLDQLEDYMGTATSKRPVADALAYCVVISNDQFGDATFRQYVTDQRVYFHPLIGGGWPTVPPNFLAFRWDGAVRQLNRVLDYEVVAHLSERFPAVADDHTAESRPPGDAHIVYQLGPDIPLPNGAVPSGPQNLRAQRFWVLLDQLLTQPTVIDAREATRVLGAT</sequence>
<comment type="caution">
    <text evidence="1">The sequence shown here is derived from an EMBL/GenBank/DDBJ whole genome shotgun (WGS) entry which is preliminary data.</text>
</comment>
<gene>
    <name evidence="1" type="ORF">ACFSDE_17460</name>
</gene>
<dbReference type="EMBL" id="JBHUGD010000003">
    <property type="protein sequence ID" value="MFD1948593.1"/>
    <property type="molecule type" value="Genomic_DNA"/>
</dbReference>
<accession>A0ABW4TT02</accession>
<reference evidence="2" key="1">
    <citation type="journal article" date="2019" name="Int. J. Syst. Evol. Microbiol.">
        <title>The Global Catalogue of Microorganisms (GCM) 10K type strain sequencing project: providing services to taxonomists for standard genome sequencing and annotation.</title>
        <authorList>
            <consortium name="The Broad Institute Genomics Platform"/>
            <consortium name="The Broad Institute Genome Sequencing Center for Infectious Disease"/>
            <person name="Wu L."/>
            <person name="Ma J."/>
        </authorList>
    </citation>
    <scope>NUCLEOTIDE SEQUENCE [LARGE SCALE GENOMIC DNA]</scope>
    <source>
        <strain evidence="2">CGMCC 1.12477</strain>
    </source>
</reference>
<organism evidence="1 2">
    <name type="scientific">Nocardioides aestuarii</name>
    <dbReference type="NCBI Taxonomy" id="252231"/>
    <lineage>
        <taxon>Bacteria</taxon>
        <taxon>Bacillati</taxon>
        <taxon>Actinomycetota</taxon>
        <taxon>Actinomycetes</taxon>
        <taxon>Propionibacteriales</taxon>
        <taxon>Nocardioidaceae</taxon>
        <taxon>Nocardioides</taxon>
    </lineage>
</organism>
<keyword evidence="2" id="KW-1185">Reference proteome</keyword>
<dbReference type="Proteomes" id="UP001597351">
    <property type="component" value="Unassembled WGS sequence"/>
</dbReference>
<protein>
    <recommendedName>
        <fullName evidence="3">PD-(D/E)XK nuclease family protein</fullName>
    </recommendedName>
</protein>
<dbReference type="RefSeq" id="WP_343920797.1">
    <property type="nucleotide sequence ID" value="NZ_BAAAJT010000002.1"/>
</dbReference>